<dbReference type="Proteomes" id="UP000198462">
    <property type="component" value="Unassembled WGS sequence"/>
</dbReference>
<dbReference type="AlphaFoldDB" id="A0A219B2U1"/>
<dbReference type="OrthoDB" id="4378831at2"/>
<dbReference type="InterPro" id="IPR029058">
    <property type="entry name" value="AB_hydrolase_fold"/>
</dbReference>
<name>A0A219B2U1_9SPHN</name>
<keyword evidence="3" id="KW-1185">Reference proteome</keyword>
<accession>A0A219B2U1</accession>
<comment type="caution">
    <text evidence="2">The sequence shown here is derived from an EMBL/GenBank/DDBJ whole genome shotgun (WGS) entry which is preliminary data.</text>
</comment>
<proteinExistence type="predicted"/>
<dbReference type="Pfam" id="PF09994">
    <property type="entry name" value="T6SS_Tle1-like_cat"/>
    <property type="match status" value="1"/>
</dbReference>
<dbReference type="EMBL" id="NFZT01000001">
    <property type="protein sequence ID" value="OWV32139.1"/>
    <property type="molecule type" value="Genomic_DNA"/>
</dbReference>
<dbReference type="PANTHER" id="PTHR33840">
    <property type="match status" value="1"/>
</dbReference>
<evidence type="ECO:0000313" key="3">
    <source>
        <dbReference type="Proteomes" id="UP000198462"/>
    </source>
</evidence>
<gene>
    <name evidence="2" type="ORF">B5C34_00860</name>
</gene>
<reference evidence="3" key="1">
    <citation type="submission" date="2017-05" db="EMBL/GenBank/DDBJ databases">
        <authorList>
            <person name="Lin X."/>
        </authorList>
    </citation>
    <scope>NUCLEOTIDE SEQUENCE [LARGE SCALE GENOMIC DNA]</scope>
    <source>
        <strain evidence="3">JLT2012</strain>
    </source>
</reference>
<dbReference type="PANTHER" id="PTHR33840:SF1">
    <property type="entry name" value="TLE1 PHOSPHOLIPASE DOMAIN-CONTAINING PROTEIN"/>
    <property type="match status" value="1"/>
</dbReference>
<dbReference type="InterPro" id="IPR018712">
    <property type="entry name" value="Tle1-like_cat"/>
</dbReference>
<evidence type="ECO:0000259" key="1">
    <source>
        <dbReference type="Pfam" id="PF09994"/>
    </source>
</evidence>
<evidence type="ECO:0000313" key="2">
    <source>
        <dbReference type="EMBL" id="OWV32139.1"/>
    </source>
</evidence>
<organism evidence="2 3">
    <name type="scientific">Pacificimonas flava</name>
    <dbReference type="NCBI Taxonomy" id="1234595"/>
    <lineage>
        <taxon>Bacteria</taxon>
        <taxon>Pseudomonadati</taxon>
        <taxon>Pseudomonadota</taxon>
        <taxon>Alphaproteobacteria</taxon>
        <taxon>Sphingomonadales</taxon>
        <taxon>Sphingosinicellaceae</taxon>
        <taxon>Pacificimonas</taxon>
    </lineage>
</organism>
<dbReference type="SUPFAM" id="SSF53474">
    <property type="entry name" value="alpha/beta-Hydrolases"/>
    <property type="match status" value="1"/>
</dbReference>
<feature type="domain" description="T6SS Phospholipase effector Tle1-like catalytic" evidence="1">
    <location>
        <begin position="3"/>
        <end position="277"/>
    </location>
</feature>
<protein>
    <recommendedName>
        <fullName evidence="1">T6SS Phospholipase effector Tle1-like catalytic domain-containing protein</fullName>
    </recommendedName>
</protein>
<dbReference type="RefSeq" id="WP_088710938.1">
    <property type="nucleotide sequence ID" value="NZ_NFZT01000001.1"/>
</dbReference>
<sequence length="376" mass="41661">MSKNIVILMDGTSNQISRDRTNVLRMYGILRKSDEQLVYYDPGVGTFARDHPYFARLAKMKEVRDLATGWGLDENVKQAYRFLMHNYSTGPRVDGGHPDRDRIYLIGFSRGAYSARVLAGFINAVGLIEPRNENLLDHAYKAYKRIGEQDDDSFAEVRLYERVLAPDRPPIRMLALFDTVSSVIEHFALRTPYAYTRTNPSVQTVAHAVALHERRRMFQPELWPVGQPYRGNPFAPPLGEQDVREVWFAGGHGDVGGGYAEAESALAKVPLVWMIEQARECGLDFVTSSVNAVVHGTDDRHIAPDPLGAAHDTMTTFWKAGDALVAALGALGAIEPRPGGPRHVPDGAIVHGSVPKRLAELGEPTPNLPQHYDVVA</sequence>